<dbReference type="EMBL" id="JAGTJS010000012">
    <property type="protein sequence ID" value="KAH7250623.1"/>
    <property type="molecule type" value="Genomic_DNA"/>
</dbReference>
<sequence length="153" mass="16725">MAAPLSSCAASRLTRALAGYDPRLVGLLCDHEAQQLQPPQAASACHLQLSPFHCDMAALPTDKPPAEMVVCTPFRKDNWDLMPTLAWFLGARVERRSFGVGHVSFLSIYSLPSRILASVSPCDRLLRPHSMRTPPYKLVCFPDDCIMGALSAS</sequence>
<dbReference type="Proteomes" id="UP000736672">
    <property type="component" value="Unassembled WGS sequence"/>
</dbReference>
<accession>A0A9P9H3T5</accession>
<gene>
    <name evidence="1" type="ORF">B0J15DRAFT_46790</name>
</gene>
<protein>
    <submittedName>
        <fullName evidence="1">Uncharacterized protein</fullName>
    </submittedName>
</protein>
<evidence type="ECO:0000313" key="1">
    <source>
        <dbReference type="EMBL" id="KAH7250623.1"/>
    </source>
</evidence>
<name>A0A9P9H3T5_FUSSL</name>
<evidence type="ECO:0000313" key="2">
    <source>
        <dbReference type="Proteomes" id="UP000736672"/>
    </source>
</evidence>
<proteinExistence type="predicted"/>
<reference evidence="1" key="1">
    <citation type="journal article" date="2021" name="Nat. Commun.">
        <title>Genetic determinants of endophytism in the Arabidopsis root mycobiome.</title>
        <authorList>
            <person name="Mesny F."/>
            <person name="Miyauchi S."/>
            <person name="Thiergart T."/>
            <person name="Pickel B."/>
            <person name="Atanasova L."/>
            <person name="Karlsson M."/>
            <person name="Huettel B."/>
            <person name="Barry K.W."/>
            <person name="Haridas S."/>
            <person name="Chen C."/>
            <person name="Bauer D."/>
            <person name="Andreopoulos W."/>
            <person name="Pangilinan J."/>
            <person name="LaButti K."/>
            <person name="Riley R."/>
            <person name="Lipzen A."/>
            <person name="Clum A."/>
            <person name="Drula E."/>
            <person name="Henrissat B."/>
            <person name="Kohler A."/>
            <person name="Grigoriev I.V."/>
            <person name="Martin F.M."/>
            <person name="Hacquard S."/>
        </authorList>
    </citation>
    <scope>NUCLEOTIDE SEQUENCE</scope>
    <source>
        <strain evidence="1">FSSC 5 MPI-SDFR-AT-0091</strain>
    </source>
</reference>
<comment type="caution">
    <text evidence="1">The sequence shown here is derived from an EMBL/GenBank/DDBJ whole genome shotgun (WGS) entry which is preliminary data.</text>
</comment>
<organism evidence="1 2">
    <name type="scientific">Fusarium solani</name>
    <name type="common">Filamentous fungus</name>
    <dbReference type="NCBI Taxonomy" id="169388"/>
    <lineage>
        <taxon>Eukaryota</taxon>
        <taxon>Fungi</taxon>
        <taxon>Dikarya</taxon>
        <taxon>Ascomycota</taxon>
        <taxon>Pezizomycotina</taxon>
        <taxon>Sordariomycetes</taxon>
        <taxon>Hypocreomycetidae</taxon>
        <taxon>Hypocreales</taxon>
        <taxon>Nectriaceae</taxon>
        <taxon>Fusarium</taxon>
        <taxon>Fusarium solani species complex</taxon>
    </lineage>
</organism>
<dbReference type="AlphaFoldDB" id="A0A9P9H3T5"/>
<keyword evidence="2" id="KW-1185">Reference proteome</keyword>